<organism evidence="1 2">
    <name type="scientific">Parabacteroides johnsonii DSM 18315</name>
    <dbReference type="NCBI Taxonomy" id="537006"/>
    <lineage>
        <taxon>Bacteria</taxon>
        <taxon>Pseudomonadati</taxon>
        <taxon>Bacteroidota</taxon>
        <taxon>Bacteroidia</taxon>
        <taxon>Bacteroidales</taxon>
        <taxon>Tannerellaceae</taxon>
        <taxon>Parabacteroides</taxon>
    </lineage>
</organism>
<dbReference type="AlphaFoldDB" id="B7BGS4"/>
<sequence>MQDRMLDPVFFQFFHGKPFEQFFLALEIGFDRGYEQAFPEAAGTAQEIVAAGFDNPVDKFGFIDIEITTGSKFFEVLYAYRINFIAHNVPVLFI</sequence>
<dbReference type="EMBL" id="ABYH01000419">
    <property type="protein sequence ID" value="EEC94377.1"/>
    <property type="molecule type" value="Genomic_DNA"/>
</dbReference>
<evidence type="ECO:0000313" key="1">
    <source>
        <dbReference type="EMBL" id="EEC94377.1"/>
    </source>
</evidence>
<reference evidence="1 2" key="2">
    <citation type="submission" date="2008-10" db="EMBL/GenBank/DDBJ databases">
        <authorList>
            <person name="Fulton L."/>
            <person name="Clifton S."/>
            <person name="Fulton B."/>
            <person name="Xu J."/>
            <person name="Minx P."/>
            <person name="Pepin K.H."/>
            <person name="Johnson M."/>
            <person name="Bhonagiri V."/>
            <person name="Nash W.E."/>
            <person name="Mardis E.R."/>
            <person name="Wilson R.K."/>
        </authorList>
    </citation>
    <scope>NUCLEOTIDE SEQUENCE [LARGE SCALE GENOMIC DNA]</scope>
    <source>
        <strain evidence="1 2">DSM 18315</strain>
    </source>
</reference>
<protein>
    <submittedName>
        <fullName evidence="1">Uncharacterized protein</fullName>
    </submittedName>
</protein>
<accession>B7BGS4</accession>
<dbReference type="HOGENOM" id="CLU_2383508_0_0_10"/>
<evidence type="ECO:0000313" key="2">
    <source>
        <dbReference type="Proteomes" id="UP000005510"/>
    </source>
</evidence>
<gene>
    <name evidence="1" type="ORF">PRABACTJOHN_04273</name>
</gene>
<comment type="caution">
    <text evidence="1">The sequence shown here is derived from an EMBL/GenBank/DDBJ whole genome shotgun (WGS) entry which is preliminary data.</text>
</comment>
<reference evidence="1 2" key="1">
    <citation type="submission" date="2008-10" db="EMBL/GenBank/DDBJ databases">
        <title>Draft genome sequence of Parabacteroides johnsonii (DSM 18315).</title>
        <authorList>
            <person name="Sudarsanam P."/>
            <person name="Ley R."/>
            <person name="Guruge J."/>
            <person name="Turnbaugh P.J."/>
            <person name="Mahowald M."/>
            <person name="Liep D."/>
            <person name="Gordon J."/>
        </authorList>
    </citation>
    <scope>NUCLEOTIDE SEQUENCE [LARGE SCALE GENOMIC DNA]</scope>
    <source>
        <strain evidence="1 2">DSM 18315</strain>
    </source>
</reference>
<name>B7BGS4_9BACT</name>
<proteinExistence type="predicted"/>
<dbReference type="Proteomes" id="UP000005510">
    <property type="component" value="Unassembled WGS sequence"/>
</dbReference>